<feature type="compositionally biased region" description="Basic and acidic residues" evidence="8">
    <location>
        <begin position="48"/>
        <end position="69"/>
    </location>
</feature>
<dbReference type="PROSITE" id="PS51032">
    <property type="entry name" value="AP2_ERF"/>
    <property type="match status" value="1"/>
</dbReference>
<dbReference type="InterPro" id="IPR036955">
    <property type="entry name" value="AP2/ERF_dom_sf"/>
</dbReference>
<accession>M1KCM7</accession>
<dbReference type="EMBL" id="KC171639">
    <property type="protein sequence ID" value="AGE97368.1"/>
    <property type="molecule type" value="mRNA"/>
</dbReference>
<keyword evidence="6" id="KW-0539">Nucleus</keyword>
<evidence type="ECO:0000313" key="10">
    <source>
        <dbReference type="EMBL" id="AGE97368.1"/>
    </source>
</evidence>
<organism evidence="10">
    <name type="scientific">Tamarix hispida</name>
    <dbReference type="NCBI Taxonomy" id="189793"/>
    <lineage>
        <taxon>Eukaryota</taxon>
        <taxon>Viridiplantae</taxon>
        <taxon>Streptophyta</taxon>
        <taxon>Embryophyta</taxon>
        <taxon>Tracheophyta</taxon>
        <taxon>Spermatophyta</taxon>
        <taxon>Magnoliopsida</taxon>
        <taxon>eudicotyledons</taxon>
        <taxon>Gunneridae</taxon>
        <taxon>Pentapetalae</taxon>
        <taxon>Caryophyllales</taxon>
        <taxon>Tamaricaceae</taxon>
        <taxon>Tamarix</taxon>
    </lineage>
</organism>
<evidence type="ECO:0000256" key="1">
    <source>
        <dbReference type="ARBA" id="ARBA00004123"/>
    </source>
</evidence>
<dbReference type="InterPro" id="IPR016177">
    <property type="entry name" value="DNA-bd_dom_sf"/>
</dbReference>
<dbReference type="InterPro" id="IPR001471">
    <property type="entry name" value="AP2/ERF_dom"/>
</dbReference>
<dbReference type="InterPro" id="IPR051032">
    <property type="entry name" value="AP2/ERF_TF_ERF_subfamily"/>
</dbReference>
<gene>
    <name evidence="10" type="primary">ERF13</name>
</gene>
<feature type="region of interest" description="Disordered" evidence="8">
    <location>
        <begin position="168"/>
        <end position="239"/>
    </location>
</feature>
<dbReference type="GO" id="GO:0005634">
    <property type="term" value="C:nucleus"/>
    <property type="evidence" value="ECO:0007669"/>
    <property type="project" value="UniProtKB-SubCell"/>
</dbReference>
<feature type="compositionally biased region" description="Low complexity" evidence="8">
    <location>
        <begin position="92"/>
        <end position="101"/>
    </location>
</feature>
<evidence type="ECO:0000256" key="2">
    <source>
        <dbReference type="ARBA" id="ARBA00023015"/>
    </source>
</evidence>
<evidence type="ECO:0000256" key="5">
    <source>
        <dbReference type="ARBA" id="ARBA00023163"/>
    </source>
</evidence>
<feature type="compositionally biased region" description="Polar residues" evidence="8">
    <location>
        <begin position="228"/>
        <end position="239"/>
    </location>
</feature>
<reference evidence="10" key="1">
    <citation type="submission" date="2012-11" db="EMBL/GenBank/DDBJ databases">
        <title>The ethylene response factor genes from Tamarix hispida are in response to salt and drought stresses and involved in ABA signaling pathway.</title>
        <authorList>
            <person name="Liu W.J."/>
            <person name="Wang Y.C."/>
        </authorList>
    </citation>
    <scope>NUCLEOTIDE SEQUENCE</scope>
</reference>
<keyword evidence="3" id="KW-0238">DNA-binding</keyword>
<dbReference type="PANTHER" id="PTHR31985:SF130">
    <property type="entry name" value="ETHYLENE-RESPONSIVE TRANSCRIPTION FACTOR ERF034"/>
    <property type="match status" value="1"/>
</dbReference>
<evidence type="ECO:0000256" key="8">
    <source>
        <dbReference type="SAM" id="MobiDB-lite"/>
    </source>
</evidence>
<dbReference type="FunFam" id="3.30.730.10:FF:000001">
    <property type="entry name" value="Ethylene-responsive transcription factor 2"/>
    <property type="match status" value="1"/>
</dbReference>
<name>M1KCM7_9CARY</name>
<feature type="compositionally biased region" description="Basic and acidic residues" evidence="8">
    <location>
        <begin position="192"/>
        <end position="224"/>
    </location>
</feature>
<dbReference type="SUPFAM" id="SSF54171">
    <property type="entry name" value="DNA-binding domain"/>
    <property type="match status" value="1"/>
</dbReference>
<dbReference type="PANTHER" id="PTHR31985">
    <property type="entry name" value="ETHYLENE-RESPONSIVE TRANSCRIPTION FACTOR ERF042-RELATED"/>
    <property type="match status" value="1"/>
</dbReference>
<evidence type="ECO:0000256" key="4">
    <source>
        <dbReference type="ARBA" id="ARBA00023159"/>
    </source>
</evidence>
<keyword evidence="2" id="KW-0805">Transcription regulation</keyword>
<comment type="subcellular location">
    <subcellularLocation>
        <location evidence="1">Nucleus</location>
    </subcellularLocation>
</comment>
<keyword evidence="4" id="KW-0010">Activator</keyword>
<sequence>MGRLEGAAAQNLCSSLYHNSTSPLSSASTFSTPVAATTAITSSGTNKRVADRGSKRRNQEEMNPRSEIRRKVRRIGRRSEGSEGTRSRRHSSPTTAVAAAATTTTYRGVRRRSWGKWVSEIREPRKTSRIWLGTFATAEMAARAHDVAALAIKGNSAYLNFPELKAQLPRPASSSPKDIQAAAAKAAADLESPPRTDITNDHEGYKGGDGHEPISQEGADHDLDSPATAASSSCDDTQQAESFASSSDDCCDDTFYNLPDLFLDLGQHVIHEFRYNMARWQVVGAETEADDENQLLGGPCFWE</sequence>
<dbReference type="GO" id="GO:0003700">
    <property type="term" value="F:DNA-binding transcription factor activity"/>
    <property type="evidence" value="ECO:0007669"/>
    <property type="project" value="InterPro"/>
</dbReference>
<feature type="region of interest" description="Disordered" evidence="8">
    <location>
        <begin position="39"/>
        <end position="101"/>
    </location>
</feature>
<feature type="domain" description="AP2/ERF" evidence="9">
    <location>
        <begin position="105"/>
        <end position="162"/>
    </location>
</feature>
<proteinExistence type="evidence at transcript level"/>
<dbReference type="GO" id="GO:0003677">
    <property type="term" value="F:DNA binding"/>
    <property type="evidence" value="ECO:0007669"/>
    <property type="project" value="UniProtKB-KW"/>
</dbReference>
<evidence type="ECO:0000256" key="7">
    <source>
        <dbReference type="ARBA" id="ARBA00024343"/>
    </source>
</evidence>
<keyword evidence="5" id="KW-0804">Transcription</keyword>
<evidence type="ECO:0000259" key="9">
    <source>
        <dbReference type="PROSITE" id="PS51032"/>
    </source>
</evidence>
<evidence type="ECO:0000256" key="6">
    <source>
        <dbReference type="ARBA" id="ARBA00023242"/>
    </source>
</evidence>
<dbReference type="SMART" id="SM00380">
    <property type="entry name" value="AP2"/>
    <property type="match status" value="1"/>
</dbReference>
<comment type="similarity">
    <text evidence="7">Belongs to the AP2/ERF transcription factor family. ERF subfamily.</text>
</comment>
<evidence type="ECO:0000256" key="3">
    <source>
        <dbReference type="ARBA" id="ARBA00023125"/>
    </source>
</evidence>
<feature type="compositionally biased region" description="Basic and acidic residues" evidence="8">
    <location>
        <begin position="77"/>
        <end position="86"/>
    </location>
</feature>
<dbReference type="PRINTS" id="PR00367">
    <property type="entry name" value="ETHRSPELEMNT"/>
</dbReference>
<dbReference type="CDD" id="cd00018">
    <property type="entry name" value="AP2"/>
    <property type="match status" value="1"/>
</dbReference>
<dbReference type="AlphaFoldDB" id="M1KCM7"/>
<dbReference type="Pfam" id="PF00847">
    <property type="entry name" value="AP2"/>
    <property type="match status" value="1"/>
</dbReference>
<protein>
    <submittedName>
        <fullName evidence="10">Ethylene response factor 13</fullName>
    </submittedName>
</protein>
<dbReference type="Gene3D" id="3.30.730.10">
    <property type="entry name" value="AP2/ERF domain"/>
    <property type="match status" value="1"/>
</dbReference>